<dbReference type="SUPFAM" id="SSF48452">
    <property type="entry name" value="TPR-like"/>
    <property type="match status" value="1"/>
</dbReference>
<dbReference type="Gene3D" id="1.25.40.10">
    <property type="entry name" value="Tetratricopeptide repeat domain"/>
    <property type="match status" value="2"/>
</dbReference>
<feature type="compositionally biased region" description="Low complexity" evidence="1">
    <location>
        <begin position="240"/>
        <end position="249"/>
    </location>
</feature>
<name>A0A1H6F9L5_9GAMM</name>
<keyword evidence="3" id="KW-1185">Reference proteome</keyword>
<reference evidence="2 3" key="1">
    <citation type="submission" date="2016-10" db="EMBL/GenBank/DDBJ databases">
        <authorList>
            <person name="de Groot N.N."/>
        </authorList>
    </citation>
    <scope>NUCLEOTIDE SEQUENCE [LARGE SCALE GENOMIC DNA]</scope>
    <source>
        <strain evidence="2">MBHS1</strain>
    </source>
</reference>
<dbReference type="SMART" id="SM00028">
    <property type="entry name" value="TPR"/>
    <property type="match status" value="3"/>
</dbReference>
<dbReference type="RefSeq" id="WP_103920534.1">
    <property type="nucleotide sequence ID" value="NZ_FMSV02000505.1"/>
</dbReference>
<dbReference type="Pfam" id="PF13181">
    <property type="entry name" value="TPR_8"/>
    <property type="match status" value="1"/>
</dbReference>
<dbReference type="OrthoDB" id="5625954at2"/>
<proteinExistence type="predicted"/>
<sequence length="580" mass="64201">MSDSNPTETSQIMDKHQALMFDAHILSHALQQQSANGCALLLLAHAEENAVLDTTSLIAQLPEPDYGHRRIIALPFHALQSDIAAEAPLQTLANALLFGLPALKAQARLQATDLYYLLQQHPAAAVLLLKTVVGQMQDILPGHFAKTDDMDDTRQLLLHITALEGIFSPRVSEQQRGQFIERLLELAETGWIQIIAEIDIAALNVMQQYPMLMELLYEHGIYTLESEGLKPLAAADVSVASTATPTTTSKTKKSTTKTSPVPEIDIEPLTPHPLLQAFSMLLLLMLVGAAVFVTLQFSEQILDYEPGKSSPSLWPHDESSNNASLIAQTAEADSKPVAMMQTPAQPSKQAETPAPVKIVATPVKTESIQAKPQPAPVVSNNDLSTLEAQAELWRKKDPEEALKAYQKALDAGLNIKAPDAQIQRRLSVLHDRMGLLLQQQQKIEAAKTQFLKALQVSRQLYEQNPEAFQWQRDLAISHERLGDLYHSNKESDAAQAAYQQAIVYYKQALESKPDLKQQNALAYAYDRLGDSQRSSDTRAALATYQQALSLRQKITQRQNNQAAQQALAISYQKIQQLWNK</sequence>
<dbReference type="InterPro" id="IPR019734">
    <property type="entry name" value="TPR_rpt"/>
</dbReference>
<protein>
    <submittedName>
        <fullName evidence="2">Photosystem I assembly protein Ycf3</fullName>
    </submittedName>
</protein>
<accession>A0A1H6F9L5</accession>
<evidence type="ECO:0000256" key="1">
    <source>
        <dbReference type="SAM" id="MobiDB-lite"/>
    </source>
</evidence>
<gene>
    <name evidence="2" type="primary">ycf3</name>
    <name evidence="2" type="ORF">MBHS_02666</name>
</gene>
<dbReference type="InterPro" id="IPR011990">
    <property type="entry name" value="TPR-like_helical_dom_sf"/>
</dbReference>
<evidence type="ECO:0000313" key="2">
    <source>
        <dbReference type="EMBL" id="SEH06800.1"/>
    </source>
</evidence>
<dbReference type="Proteomes" id="UP000236724">
    <property type="component" value="Unassembled WGS sequence"/>
</dbReference>
<organism evidence="2 3">
    <name type="scientific">Candidatus Venteria ishoeyi</name>
    <dbReference type="NCBI Taxonomy" id="1899563"/>
    <lineage>
        <taxon>Bacteria</taxon>
        <taxon>Pseudomonadati</taxon>
        <taxon>Pseudomonadota</taxon>
        <taxon>Gammaproteobacteria</taxon>
        <taxon>Thiotrichales</taxon>
        <taxon>Thiotrichaceae</taxon>
        <taxon>Venteria</taxon>
    </lineage>
</organism>
<dbReference type="EMBL" id="FMSV02000505">
    <property type="protein sequence ID" value="SEH06800.1"/>
    <property type="molecule type" value="Genomic_DNA"/>
</dbReference>
<evidence type="ECO:0000313" key="3">
    <source>
        <dbReference type="Proteomes" id="UP000236724"/>
    </source>
</evidence>
<feature type="region of interest" description="Disordered" evidence="1">
    <location>
        <begin position="240"/>
        <end position="264"/>
    </location>
</feature>
<dbReference type="AlphaFoldDB" id="A0A1H6F9L5"/>